<evidence type="ECO:0000313" key="1">
    <source>
        <dbReference type="EMBL" id="CBY09373.1"/>
    </source>
</evidence>
<reference evidence="1" key="1">
    <citation type="journal article" date="2010" name="Science">
        <title>Plasticity of animal genome architecture unmasked by rapid evolution of a pelagic tunicate.</title>
        <authorList>
            <person name="Denoeud F."/>
            <person name="Henriet S."/>
            <person name="Mungpakdee S."/>
            <person name="Aury J.M."/>
            <person name="Da Silva C."/>
            <person name="Brinkmann H."/>
            <person name="Mikhaleva J."/>
            <person name="Olsen L.C."/>
            <person name="Jubin C."/>
            <person name="Canestro C."/>
            <person name="Bouquet J.M."/>
            <person name="Danks G."/>
            <person name="Poulain J."/>
            <person name="Campsteijn C."/>
            <person name="Adamski M."/>
            <person name="Cross I."/>
            <person name="Yadetie F."/>
            <person name="Muffato M."/>
            <person name="Louis A."/>
            <person name="Butcher S."/>
            <person name="Tsagkogeorga G."/>
            <person name="Konrad A."/>
            <person name="Singh S."/>
            <person name="Jensen M.F."/>
            <person name="Cong E.H."/>
            <person name="Eikeseth-Otteraa H."/>
            <person name="Noel B."/>
            <person name="Anthouard V."/>
            <person name="Porcel B.M."/>
            <person name="Kachouri-Lafond R."/>
            <person name="Nishino A."/>
            <person name="Ugolini M."/>
            <person name="Chourrout P."/>
            <person name="Nishida H."/>
            <person name="Aasland R."/>
            <person name="Huzurbazar S."/>
            <person name="Westhof E."/>
            <person name="Delsuc F."/>
            <person name="Lehrach H."/>
            <person name="Reinhardt R."/>
            <person name="Weissenbach J."/>
            <person name="Roy S.W."/>
            <person name="Artiguenave F."/>
            <person name="Postlethwait J.H."/>
            <person name="Manak J.R."/>
            <person name="Thompson E.M."/>
            <person name="Jaillon O."/>
            <person name="Du Pasquier L."/>
            <person name="Boudinot P."/>
            <person name="Liberles D.A."/>
            <person name="Volff J.N."/>
            <person name="Philippe H."/>
            <person name="Lenhard B."/>
            <person name="Roest Crollius H."/>
            <person name="Wincker P."/>
            <person name="Chourrout D."/>
        </authorList>
    </citation>
    <scope>NUCLEOTIDE SEQUENCE [LARGE SCALE GENOMIC DNA]</scope>
</reference>
<organism evidence="1">
    <name type="scientific">Oikopleura dioica</name>
    <name type="common">Tunicate</name>
    <dbReference type="NCBI Taxonomy" id="34765"/>
    <lineage>
        <taxon>Eukaryota</taxon>
        <taxon>Metazoa</taxon>
        <taxon>Chordata</taxon>
        <taxon>Tunicata</taxon>
        <taxon>Appendicularia</taxon>
        <taxon>Copelata</taxon>
        <taxon>Oikopleuridae</taxon>
        <taxon>Oikopleura</taxon>
    </lineage>
</organism>
<sequence length="322" mass="37764">MFCDWTTGWSLIYRPIDDREKKIVDKIIQSCNVQNMRDTDDVIKNITKIISLPNSSIAFCLDDPNMMKSCQMSSLKQQMTKCVNLEMKNLTRNILDQKASNLSVPISITALIRFAMKNDLAFIDENQKYTFDTILTTLTMMVYPRSMAGLNLNPKKEESDFQQNDVENLLQRVCKKTYLRESGWEMIRKIDYPEPAESSCEFEKVFLNENFVFSRPLTVTGAYLFYPEETVFHQMTLDRIENGEYVLQNAQFSVDHPPVIRIKQKDPYYGNIRMLHNLFIQTGDNFYDDGIIKMRLVNETLFMEKNRWYLLPQAYSLTLTKI</sequence>
<dbReference type="InParanoid" id="E4XCP8"/>
<dbReference type="Proteomes" id="UP000001307">
    <property type="component" value="Unassembled WGS sequence"/>
</dbReference>
<keyword evidence="2" id="KW-1185">Reference proteome</keyword>
<evidence type="ECO:0000313" key="2">
    <source>
        <dbReference type="Proteomes" id="UP000001307"/>
    </source>
</evidence>
<gene>
    <name evidence="1" type="ORF">GSOID_T00007927001</name>
</gene>
<accession>E4XCP8</accession>
<protein>
    <submittedName>
        <fullName evidence="1">Uncharacterized protein</fullName>
    </submittedName>
</protein>
<dbReference type="EMBL" id="FN653037">
    <property type="protein sequence ID" value="CBY09373.1"/>
    <property type="molecule type" value="Genomic_DNA"/>
</dbReference>
<proteinExistence type="predicted"/>
<name>E4XCP8_OIKDI</name>
<dbReference type="AlphaFoldDB" id="E4XCP8"/>